<accession>A0A9X6VNK5</accession>
<dbReference type="Proteomes" id="UP000219743">
    <property type="component" value="Unassembled WGS sequence"/>
</dbReference>
<dbReference type="AlphaFoldDB" id="A0A9X6VNK5"/>
<gene>
    <name evidence="1" type="ORF">CN263_08840</name>
</gene>
<dbReference type="InterPro" id="IPR053916">
    <property type="entry name" value="DUF6978"/>
</dbReference>
<proteinExistence type="predicted"/>
<name>A0A9X6VNK5_BACCE</name>
<reference evidence="1 2" key="1">
    <citation type="submission" date="2017-09" db="EMBL/GenBank/DDBJ databases">
        <title>Large-scale bioinformatics analysis of Bacillus genomes uncovers conserved roles of natural products in bacterial physiology.</title>
        <authorList>
            <consortium name="Agbiome Team Llc"/>
            <person name="Bleich R.M."/>
            <person name="Kirk G.J."/>
            <person name="Santa Maria K.C."/>
            <person name="Allen S.E."/>
            <person name="Farag S."/>
            <person name="Shank E.A."/>
            <person name="Bowers A."/>
        </authorList>
    </citation>
    <scope>NUCLEOTIDE SEQUENCE [LARGE SCALE GENOMIC DNA]</scope>
    <source>
        <strain evidence="1 2">AFS024404</strain>
    </source>
</reference>
<evidence type="ECO:0008006" key="3">
    <source>
        <dbReference type="Google" id="ProtNLM"/>
    </source>
</evidence>
<comment type="caution">
    <text evidence="1">The sequence shown here is derived from an EMBL/GenBank/DDBJ whole genome shotgun (WGS) entry which is preliminary data.</text>
</comment>
<protein>
    <recommendedName>
        <fullName evidence="3">Lj965 prophage protein</fullName>
    </recommendedName>
</protein>
<sequence length="149" mass="17001">MLTQEEANVFINSLKRLLSEPSLEFPNPGKKLMLECKDGKNNKYAIDIVRGRQKPSKATYQTRYNKATVLIRVDIDGPPHDNPDGEEIPCPHIHIYREGFEDKWAYPLDKEMATKSEDLIQVLIDFLAYNNISNMHEINIQGGDLLDGS</sequence>
<dbReference type="Pfam" id="PF22398">
    <property type="entry name" value="DUF6978"/>
    <property type="match status" value="1"/>
</dbReference>
<evidence type="ECO:0000313" key="1">
    <source>
        <dbReference type="EMBL" id="PFD23187.1"/>
    </source>
</evidence>
<evidence type="ECO:0000313" key="2">
    <source>
        <dbReference type="Proteomes" id="UP000219743"/>
    </source>
</evidence>
<dbReference type="EMBL" id="NTRC01000006">
    <property type="protein sequence ID" value="PFD23187.1"/>
    <property type="molecule type" value="Genomic_DNA"/>
</dbReference>
<organism evidence="1 2">
    <name type="scientific">Bacillus cereus</name>
    <dbReference type="NCBI Taxonomy" id="1396"/>
    <lineage>
        <taxon>Bacteria</taxon>
        <taxon>Bacillati</taxon>
        <taxon>Bacillota</taxon>
        <taxon>Bacilli</taxon>
        <taxon>Bacillales</taxon>
        <taxon>Bacillaceae</taxon>
        <taxon>Bacillus</taxon>
        <taxon>Bacillus cereus group</taxon>
    </lineage>
</organism>